<gene>
    <name evidence="5" type="ORF">D6C13_24335</name>
</gene>
<evidence type="ECO:0000256" key="2">
    <source>
        <dbReference type="ARBA" id="ARBA00023172"/>
    </source>
</evidence>
<evidence type="ECO:0000256" key="1">
    <source>
        <dbReference type="ARBA" id="ARBA00022908"/>
    </source>
</evidence>
<accession>A0A419N253</accession>
<proteinExistence type="predicted"/>
<sequence length="258" mass="28978">MTMLIPQDFNSQSLPQHVAIDYSAALALRRMAQTHGDMPEYLLAVEVSALLHYLPDLYQQTCIDTLWNTGARINEGLALTRADFSLSPPYPYVSLATLKQRQEKAARGPGAPSKKTIPHRLVPLSDNHYLNRLNSMIATLRIPLERKNKRTGRMEPARIWEVTDRTVRTWLNDAVARATGDGVTFSVPVTPHTLRHSYAMHMLYSGVPLKVLQGLMGHKSMKSTEVYTRIFALDVAARHRVQFSMPGTEAVAMLRQSS</sequence>
<keyword evidence="1" id="KW-0229">DNA integration</keyword>
<dbReference type="Pfam" id="PF00589">
    <property type="entry name" value="Phage_integrase"/>
    <property type="match status" value="1"/>
</dbReference>
<dbReference type="PANTHER" id="PTHR30349">
    <property type="entry name" value="PHAGE INTEGRASE-RELATED"/>
    <property type="match status" value="1"/>
</dbReference>
<dbReference type="InterPro" id="IPR050090">
    <property type="entry name" value="Tyrosine_recombinase_XerCD"/>
</dbReference>
<dbReference type="PANTHER" id="PTHR30349:SF90">
    <property type="entry name" value="TYROSINE RECOMBINASE XERD"/>
    <property type="match status" value="1"/>
</dbReference>
<keyword evidence="6" id="KW-1185">Reference proteome</keyword>
<dbReference type="RefSeq" id="WP_120135205.1">
    <property type="nucleotide sequence ID" value="NZ_RAHH01000049.1"/>
</dbReference>
<reference evidence="5 6" key="1">
    <citation type="submission" date="2018-09" db="EMBL/GenBank/DDBJ databases">
        <authorList>
            <person name="Le Fleche-Mateos A."/>
        </authorList>
    </citation>
    <scope>NUCLEOTIDE SEQUENCE [LARGE SCALE GENOMIC DNA]</scope>
    <source>
        <strain evidence="5 6">DSM 27399</strain>
    </source>
</reference>
<dbReference type="SUPFAM" id="SSF56349">
    <property type="entry name" value="DNA breaking-rejoining enzymes"/>
    <property type="match status" value="1"/>
</dbReference>
<evidence type="ECO:0000259" key="4">
    <source>
        <dbReference type="PROSITE" id="PS51898"/>
    </source>
</evidence>
<dbReference type="GO" id="GO:0006310">
    <property type="term" value="P:DNA recombination"/>
    <property type="evidence" value="ECO:0007669"/>
    <property type="project" value="UniProtKB-KW"/>
</dbReference>
<organism evidence="5 6">
    <name type="scientific">Rahnella woolbedingensis</name>
    <dbReference type="NCBI Taxonomy" id="1510574"/>
    <lineage>
        <taxon>Bacteria</taxon>
        <taxon>Pseudomonadati</taxon>
        <taxon>Pseudomonadota</taxon>
        <taxon>Gammaproteobacteria</taxon>
        <taxon>Enterobacterales</taxon>
        <taxon>Yersiniaceae</taxon>
        <taxon>Rahnella</taxon>
    </lineage>
</organism>
<comment type="caution">
    <text evidence="5">The sequence shown here is derived from an EMBL/GenBank/DDBJ whole genome shotgun (WGS) entry which is preliminary data.</text>
</comment>
<dbReference type="InterPro" id="IPR013762">
    <property type="entry name" value="Integrase-like_cat_sf"/>
</dbReference>
<dbReference type="InterPro" id="IPR016423">
    <property type="entry name" value="Resolvase_Rsv"/>
</dbReference>
<feature type="domain" description="Tyr recombinase" evidence="4">
    <location>
        <begin position="37"/>
        <end position="240"/>
    </location>
</feature>
<evidence type="ECO:0000256" key="3">
    <source>
        <dbReference type="PIRSR" id="PIRSR004576-50"/>
    </source>
</evidence>
<dbReference type="InterPro" id="IPR011010">
    <property type="entry name" value="DNA_brk_join_enz"/>
</dbReference>
<dbReference type="EMBL" id="RAHH01000049">
    <property type="protein sequence ID" value="RJT32759.1"/>
    <property type="molecule type" value="Genomic_DNA"/>
</dbReference>
<dbReference type="Proteomes" id="UP000284908">
    <property type="component" value="Unassembled WGS sequence"/>
</dbReference>
<dbReference type="PROSITE" id="PS51898">
    <property type="entry name" value="TYR_RECOMBINASE"/>
    <property type="match status" value="1"/>
</dbReference>
<dbReference type="OrthoDB" id="9801717at2"/>
<dbReference type="PIRSF" id="PIRSF004576">
    <property type="entry name" value="Resolvase_Rsv"/>
    <property type="match status" value="1"/>
</dbReference>
<dbReference type="Gene3D" id="1.10.443.10">
    <property type="entry name" value="Intergrase catalytic core"/>
    <property type="match status" value="1"/>
</dbReference>
<dbReference type="AlphaFoldDB" id="A0A419N253"/>
<keyword evidence="2" id="KW-0233">DNA recombination</keyword>
<dbReference type="GO" id="GO:0015074">
    <property type="term" value="P:DNA integration"/>
    <property type="evidence" value="ECO:0007669"/>
    <property type="project" value="UniProtKB-KW"/>
</dbReference>
<feature type="active site" description="O-(3'-phospho-DNA)-tyrosine intermediate" evidence="3">
    <location>
        <position position="227"/>
    </location>
</feature>
<name>A0A419N253_9GAMM</name>
<dbReference type="InterPro" id="IPR002104">
    <property type="entry name" value="Integrase_catalytic"/>
</dbReference>
<protein>
    <submittedName>
        <fullName evidence="5">Phage integrase family protein</fullName>
    </submittedName>
</protein>
<evidence type="ECO:0000313" key="6">
    <source>
        <dbReference type="Proteomes" id="UP000284908"/>
    </source>
</evidence>
<evidence type="ECO:0000313" key="5">
    <source>
        <dbReference type="EMBL" id="RJT32759.1"/>
    </source>
</evidence>
<dbReference type="GO" id="GO:0003677">
    <property type="term" value="F:DNA binding"/>
    <property type="evidence" value="ECO:0007669"/>
    <property type="project" value="InterPro"/>
</dbReference>